<evidence type="ECO:0000313" key="2">
    <source>
        <dbReference type="EMBL" id="MRW89115.1"/>
    </source>
</evidence>
<dbReference type="EMBL" id="WKJK01000002">
    <property type="protein sequence ID" value="MRW89115.1"/>
    <property type="molecule type" value="Genomic_DNA"/>
</dbReference>
<dbReference type="InterPro" id="IPR001387">
    <property type="entry name" value="Cro/C1-type_HTH"/>
</dbReference>
<dbReference type="AlphaFoldDB" id="A0A6I2KT77"/>
<dbReference type="PROSITE" id="PS50943">
    <property type="entry name" value="HTH_CROC1"/>
    <property type="match status" value="1"/>
</dbReference>
<sequence length="95" mass="10688">MDKRYATLTPIEQNQLRAALMARLHAAPDLPIPRVIREIRKTLRFTIPEYAQICGVSPRTLQDIERGVSSPTLDTVEKLLRPMGMRAGAVVIPRP</sequence>
<proteinExistence type="predicted"/>
<gene>
    <name evidence="2" type="ORF">GJ699_03875</name>
</gene>
<dbReference type="GO" id="GO:0003677">
    <property type="term" value="F:DNA binding"/>
    <property type="evidence" value="ECO:0007669"/>
    <property type="project" value="InterPro"/>
</dbReference>
<dbReference type="RefSeq" id="WP_154373322.1">
    <property type="nucleotide sequence ID" value="NZ_WKJK01000002.1"/>
</dbReference>
<feature type="domain" description="HTH cro/C1-type" evidence="1">
    <location>
        <begin position="36"/>
        <end position="90"/>
    </location>
</feature>
<dbReference type="InterPro" id="IPR010982">
    <property type="entry name" value="Lambda_DNA-bd_dom_sf"/>
</dbReference>
<dbReference type="Gene3D" id="1.10.260.40">
    <property type="entry name" value="lambda repressor-like DNA-binding domains"/>
    <property type="match status" value="1"/>
</dbReference>
<accession>A0A6I2KT77</accession>
<dbReference type="Proteomes" id="UP000433309">
    <property type="component" value="Unassembled WGS sequence"/>
</dbReference>
<protein>
    <submittedName>
        <fullName evidence="2">Helix-turn-helix domain-containing protein</fullName>
    </submittedName>
</protein>
<dbReference type="SMART" id="SM00530">
    <property type="entry name" value="HTH_XRE"/>
    <property type="match status" value="1"/>
</dbReference>
<dbReference type="CDD" id="cd00093">
    <property type="entry name" value="HTH_XRE"/>
    <property type="match status" value="1"/>
</dbReference>
<evidence type="ECO:0000313" key="3">
    <source>
        <dbReference type="Proteomes" id="UP000433309"/>
    </source>
</evidence>
<name>A0A6I2KT77_9BURK</name>
<evidence type="ECO:0000259" key="1">
    <source>
        <dbReference type="PROSITE" id="PS50943"/>
    </source>
</evidence>
<dbReference type="SUPFAM" id="SSF47413">
    <property type="entry name" value="lambda repressor-like DNA-binding domains"/>
    <property type="match status" value="1"/>
</dbReference>
<keyword evidence="3" id="KW-1185">Reference proteome</keyword>
<dbReference type="Pfam" id="PF01381">
    <property type="entry name" value="HTH_3"/>
    <property type="match status" value="1"/>
</dbReference>
<organism evidence="2 3">
    <name type="scientific">Duganella guangzhouensis</name>
    <dbReference type="NCBI Taxonomy" id="2666084"/>
    <lineage>
        <taxon>Bacteria</taxon>
        <taxon>Pseudomonadati</taxon>
        <taxon>Pseudomonadota</taxon>
        <taxon>Betaproteobacteria</taxon>
        <taxon>Burkholderiales</taxon>
        <taxon>Oxalobacteraceae</taxon>
        <taxon>Telluria group</taxon>
        <taxon>Duganella</taxon>
    </lineage>
</organism>
<comment type="caution">
    <text evidence="2">The sequence shown here is derived from an EMBL/GenBank/DDBJ whole genome shotgun (WGS) entry which is preliminary data.</text>
</comment>
<reference evidence="2 3" key="1">
    <citation type="submission" date="2019-11" db="EMBL/GenBank/DDBJ databases">
        <title>Novel species isolated from a subtropical stream in China.</title>
        <authorList>
            <person name="Lu H."/>
        </authorList>
    </citation>
    <scope>NUCLEOTIDE SEQUENCE [LARGE SCALE GENOMIC DNA]</scope>
    <source>
        <strain evidence="2 3">FT80W</strain>
    </source>
</reference>